<evidence type="ECO:0000256" key="4">
    <source>
        <dbReference type="ARBA" id="ARBA00022741"/>
    </source>
</evidence>
<evidence type="ECO:0000256" key="6">
    <source>
        <dbReference type="ARBA" id="ARBA00023027"/>
    </source>
</evidence>
<dbReference type="UniPathway" id="UPA00253">
    <property type="reaction ID" value="UER00334"/>
</dbReference>
<dbReference type="CDD" id="cd00553">
    <property type="entry name" value="NAD_synthase"/>
    <property type="match status" value="1"/>
</dbReference>
<dbReference type="CDD" id="cd07570">
    <property type="entry name" value="GAT_Gln-NAD-synth"/>
    <property type="match status" value="1"/>
</dbReference>
<dbReference type="GO" id="GO:0005524">
    <property type="term" value="F:ATP binding"/>
    <property type="evidence" value="ECO:0007669"/>
    <property type="project" value="UniProtKB-UniRule"/>
</dbReference>
<keyword evidence="6 8" id="KW-0520">NAD</keyword>
<dbReference type="PANTHER" id="PTHR23090">
    <property type="entry name" value="NH 3 /GLUTAMINE-DEPENDENT NAD + SYNTHETASE"/>
    <property type="match status" value="1"/>
</dbReference>
<evidence type="ECO:0000256" key="9">
    <source>
        <dbReference type="SAM" id="MobiDB-lite"/>
    </source>
</evidence>
<dbReference type="VEuPathDB" id="FungiDB:HMPREF1541_08792"/>
<comment type="similarity">
    <text evidence="2 8">In the C-terminal section; belongs to the NAD synthetase family.</text>
</comment>
<reference evidence="11 12" key="1">
    <citation type="submission" date="2013-03" db="EMBL/GenBank/DDBJ databases">
        <title>The Genome Sequence of Phialophora europaea CBS 101466.</title>
        <authorList>
            <consortium name="The Broad Institute Genomics Platform"/>
            <person name="Cuomo C."/>
            <person name="de Hoog S."/>
            <person name="Gorbushina A."/>
            <person name="Walker B."/>
            <person name="Young S.K."/>
            <person name="Zeng Q."/>
            <person name="Gargeya S."/>
            <person name="Fitzgerald M."/>
            <person name="Haas B."/>
            <person name="Abouelleil A."/>
            <person name="Allen A.W."/>
            <person name="Alvarado L."/>
            <person name="Arachchi H.M."/>
            <person name="Berlin A.M."/>
            <person name="Chapman S.B."/>
            <person name="Gainer-Dewar J."/>
            <person name="Goldberg J."/>
            <person name="Griggs A."/>
            <person name="Gujja S."/>
            <person name="Hansen M."/>
            <person name="Howarth C."/>
            <person name="Imamovic A."/>
            <person name="Ireland A."/>
            <person name="Larimer J."/>
            <person name="McCowan C."/>
            <person name="Murphy C."/>
            <person name="Pearson M."/>
            <person name="Poon T.W."/>
            <person name="Priest M."/>
            <person name="Roberts A."/>
            <person name="Saif S."/>
            <person name="Shea T."/>
            <person name="Sisk P."/>
            <person name="Sykes S."/>
            <person name="Wortman J."/>
            <person name="Nusbaum C."/>
            <person name="Birren B."/>
        </authorList>
    </citation>
    <scope>NUCLEOTIDE SEQUENCE [LARGE SCALE GENOMIC DNA]</scope>
    <source>
        <strain evidence="11 12">CBS 101466</strain>
    </source>
</reference>
<evidence type="ECO:0000256" key="8">
    <source>
        <dbReference type="PIRNR" id="PIRNR006630"/>
    </source>
</evidence>
<dbReference type="GO" id="GO:0004359">
    <property type="term" value="F:glutaminase activity"/>
    <property type="evidence" value="ECO:0007669"/>
    <property type="project" value="EnsemblFungi"/>
</dbReference>
<dbReference type="InParanoid" id="W2RLA8"/>
<dbReference type="HAMAP" id="MF_02090">
    <property type="entry name" value="NadE_glutamine_dep"/>
    <property type="match status" value="1"/>
</dbReference>
<keyword evidence="3 8" id="KW-0436">Ligase</keyword>
<dbReference type="SUPFAM" id="SSF52402">
    <property type="entry name" value="Adenine nucleotide alpha hydrolases-like"/>
    <property type="match status" value="1"/>
</dbReference>
<dbReference type="FunFam" id="3.60.110.10:FF:000003">
    <property type="entry name" value="Glutamine-dependent NAD(+) synthetase"/>
    <property type="match status" value="1"/>
</dbReference>
<evidence type="ECO:0000313" key="12">
    <source>
        <dbReference type="Proteomes" id="UP000030752"/>
    </source>
</evidence>
<dbReference type="HOGENOM" id="CLU_011884_2_0_1"/>
<organism evidence="11 12">
    <name type="scientific">Cyphellophora europaea (strain CBS 101466)</name>
    <name type="common">Phialophora europaea</name>
    <dbReference type="NCBI Taxonomy" id="1220924"/>
    <lineage>
        <taxon>Eukaryota</taxon>
        <taxon>Fungi</taxon>
        <taxon>Dikarya</taxon>
        <taxon>Ascomycota</taxon>
        <taxon>Pezizomycotina</taxon>
        <taxon>Eurotiomycetes</taxon>
        <taxon>Chaetothyriomycetidae</taxon>
        <taxon>Chaetothyriales</taxon>
        <taxon>Cyphellophoraceae</taxon>
        <taxon>Cyphellophora</taxon>
    </lineage>
</organism>
<dbReference type="InterPro" id="IPR014729">
    <property type="entry name" value="Rossmann-like_a/b/a_fold"/>
</dbReference>
<dbReference type="PANTHER" id="PTHR23090:SF9">
    <property type="entry name" value="GLUTAMINE-DEPENDENT NAD(+) SYNTHETASE"/>
    <property type="match status" value="1"/>
</dbReference>
<dbReference type="InterPro" id="IPR022310">
    <property type="entry name" value="NAD/GMP_synthase"/>
</dbReference>
<dbReference type="FunFam" id="3.40.50.620:FF:000036">
    <property type="entry name" value="Glutamine-dependent NAD(+) synthetase"/>
    <property type="match status" value="1"/>
</dbReference>
<dbReference type="Gene3D" id="3.40.50.620">
    <property type="entry name" value="HUPs"/>
    <property type="match status" value="1"/>
</dbReference>
<keyword evidence="5 8" id="KW-0067">ATP-binding</keyword>
<feature type="region of interest" description="Disordered" evidence="9">
    <location>
        <begin position="306"/>
        <end position="328"/>
    </location>
</feature>
<dbReference type="GeneID" id="19976131"/>
<evidence type="ECO:0000256" key="7">
    <source>
        <dbReference type="ARBA" id="ARBA00052340"/>
    </source>
</evidence>
<dbReference type="EMBL" id="KB822725">
    <property type="protein sequence ID" value="ETN36514.1"/>
    <property type="molecule type" value="Genomic_DNA"/>
</dbReference>
<dbReference type="GO" id="GO:0005737">
    <property type="term" value="C:cytoplasm"/>
    <property type="evidence" value="ECO:0007669"/>
    <property type="project" value="EnsemblFungi"/>
</dbReference>
<dbReference type="GO" id="GO:0003952">
    <property type="term" value="F:NAD+ synthase (glutamine-hydrolyzing) activity"/>
    <property type="evidence" value="ECO:0007669"/>
    <property type="project" value="UniProtKB-UniRule"/>
</dbReference>
<dbReference type="STRING" id="1220924.W2RLA8"/>
<dbReference type="eggNOG" id="KOG2303">
    <property type="taxonomic scope" value="Eukaryota"/>
</dbReference>
<evidence type="ECO:0000256" key="2">
    <source>
        <dbReference type="ARBA" id="ARBA00007145"/>
    </source>
</evidence>
<keyword evidence="12" id="KW-1185">Reference proteome</keyword>
<dbReference type="GO" id="GO:0005634">
    <property type="term" value="C:nucleus"/>
    <property type="evidence" value="ECO:0007669"/>
    <property type="project" value="EnsemblFungi"/>
</dbReference>
<dbReference type="InterPro" id="IPR036526">
    <property type="entry name" value="C-N_Hydrolase_sf"/>
</dbReference>
<dbReference type="InterPro" id="IPR003010">
    <property type="entry name" value="C-N_Hydrolase"/>
</dbReference>
<dbReference type="EC" id="6.3.5.1" evidence="8"/>
<dbReference type="FunCoup" id="W2RLA8">
    <property type="interactions" value="743"/>
</dbReference>
<dbReference type="Gene3D" id="3.60.110.10">
    <property type="entry name" value="Carbon-nitrogen hydrolase"/>
    <property type="match status" value="1"/>
</dbReference>
<dbReference type="PROSITE" id="PS50263">
    <property type="entry name" value="CN_HYDROLASE"/>
    <property type="match status" value="1"/>
</dbReference>
<feature type="domain" description="CN hydrolase" evidence="10">
    <location>
        <begin position="5"/>
        <end position="275"/>
    </location>
</feature>
<evidence type="ECO:0000256" key="1">
    <source>
        <dbReference type="ARBA" id="ARBA00005188"/>
    </source>
</evidence>
<name>W2RLA8_CYPE1</name>
<dbReference type="Pfam" id="PF00795">
    <property type="entry name" value="CN_hydrolase"/>
    <property type="match status" value="1"/>
</dbReference>
<comment type="catalytic activity">
    <reaction evidence="7 8">
        <text>deamido-NAD(+) + L-glutamine + ATP + H2O = L-glutamate + AMP + diphosphate + NAD(+) + H(+)</text>
        <dbReference type="Rhea" id="RHEA:24384"/>
        <dbReference type="ChEBI" id="CHEBI:15377"/>
        <dbReference type="ChEBI" id="CHEBI:15378"/>
        <dbReference type="ChEBI" id="CHEBI:29985"/>
        <dbReference type="ChEBI" id="CHEBI:30616"/>
        <dbReference type="ChEBI" id="CHEBI:33019"/>
        <dbReference type="ChEBI" id="CHEBI:57540"/>
        <dbReference type="ChEBI" id="CHEBI:58359"/>
        <dbReference type="ChEBI" id="CHEBI:58437"/>
        <dbReference type="ChEBI" id="CHEBI:456215"/>
        <dbReference type="EC" id="6.3.5.1"/>
    </reaction>
</comment>
<gene>
    <name evidence="11" type="ORF">HMPREF1541_08792</name>
</gene>
<keyword evidence="4 8" id="KW-0547">Nucleotide-binding</keyword>
<dbReference type="AlphaFoldDB" id="W2RLA8"/>
<evidence type="ECO:0000313" key="11">
    <source>
        <dbReference type="EMBL" id="ETN36514.1"/>
    </source>
</evidence>
<dbReference type="Proteomes" id="UP000030752">
    <property type="component" value="Unassembled WGS sequence"/>
</dbReference>
<protein>
    <recommendedName>
        <fullName evidence="8">Glutamine-dependent NAD(+) synthetase</fullName>
        <ecNumber evidence="8">6.3.5.1</ecNumber>
    </recommendedName>
    <alternativeName>
        <fullName evidence="8">NAD(+) synthase [glutamine-hydrolyzing]</fullName>
    </alternativeName>
</protein>
<dbReference type="RefSeq" id="XP_008721332.1">
    <property type="nucleotide sequence ID" value="XM_008723110.1"/>
</dbReference>
<dbReference type="SUPFAM" id="SSF56317">
    <property type="entry name" value="Carbon-nitrogen hydrolase"/>
    <property type="match status" value="1"/>
</dbReference>
<dbReference type="PIRSF" id="PIRSF006630">
    <property type="entry name" value="NADS_GAT"/>
    <property type="match status" value="1"/>
</dbReference>
<dbReference type="InterPro" id="IPR003694">
    <property type="entry name" value="NAD_synthase"/>
</dbReference>
<evidence type="ECO:0000259" key="10">
    <source>
        <dbReference type="PROSITE" id="PS50263"/>
    </source>
</evidence>
<accession>W2RLA8</accession>
<evidence type="ECO:0000256" key="3">
    <source>
        <dbReference type="ARBA" id="ARBA00022598"/>
    </source>
</evidence>
<dbReference type="Pfam" id="PF02540">
    <property type="entry name" value="NAD_synthase"/>
    <property type="match status" value="1"/>
</dbReference>
<sequence>MGRLVTLATCSLNQWVLDWVGNADRIIESVRRAKAAGAMLRVGPELEITGYGCLDHFLESDTFLHSWEMLAKIISHPDCQDIIVDVGMPVRHRNCRYNARVIFYNKKIILIRPKSSLANDGNYREMRYFTPWMRERYTENYYLESVVAEITGQRTVPFGDAIISTLDTAFAAETCEELFTPNPPHIPLGLDGCEIFTNSSGSHFEIRKILRRLTLIREATQQNKGIYLYANQQGCDGDRMYYDGCAMILVNGKVVAQGSQFSLNDVEVITATVDLEEVRAARFAPSRGLQVQKQESYPRIDIDVALSSPKSGPSPVQLGPSSEISLKSSSPPEEIAQCCAMWLWDYLRRCGGAAGYFIALSGGIDSCATATLVFSMCRMVHSAIHSEATDPATRKQVISDCRRICDQPADSDWLPSSPQDICGRIFHTSFMGTVNSSKETRNRAKDLAAAIGAYHIDCDIDSIVGALTTFFTTITSFTPRFKQNGGSPAEGLALQNIQARLRMVVSYLFAQLLPTVRQRRSGGGLLVLGSANVDEQLRGYLTKYDCSSADINPIGGISKTDLKSFIAHARDEFDMPILHDFLEATPTAELEPISDTYVQSDEADMGMTYAELSVFGRLRKVHKLGIWGMYEKLVYLWGKPAPEAPRQPGEASTAKGMGSSTTDVHVKAAKQEEEEAPGAIHGRGLSPQEVYEKVRRFFYYFNVNRHKATILPPGLHLEEYSPEDNRFDLRPFLYPTMAGSWPVQKIEEHVASMERQKEGVNGA</sequence>
<dbReference type="InterPro" id="IPR014445">
    <property type="entry name" value="Gln-dep_NAD_synthase"/>
</dbReference>
<dbReference type="OrthoDB" id="2020662at2759"/>
<proteinExistence type="inferred from homology"/>
<dbReference type="GO" id="GO:0034354">
    <property type="term" value="P:'de novo' NAD+ biosynthetic process from L-tryptophan"/>
    <property type="evidence" value="ECO:0007669"/>
    <property type="project" value="EnsemblFungi"/>
</dbReference>
<comment type="pathway">
    <text evidence="1 8">Cofactor biosynthesis; NAD(+) biosynthesis; NAD(+) from deamido-NAD(+) (L-Gln route): step 1/1.</text>
</comment>
<evidence type="ECO:0000256" key="5">
    <source>
        <dbReference type="ARBA" id="ARBA00022840"/>
    </source>
</evidence>